<dbReference type="RefSeq" id="WP_018082936.1">
    <property type="nucleotide sequence ID" value="NZ_AQWM01000021.1"/>
</dbReference>
<gene>
    <name evidence="2" type="ORF">ABENE_13755</name>
</gene>
<sequence length="299" mass="32560">MKEKILLSGATGLIGSAVFNKVEAEYDVTTIGRNNRNDILADLSKPDSFANLDIERVDTLIHCAGVVDEDFKENPEQAFSMAVLGANSLVEAAARAGAKKFVYISSAHVYGPMIGHVDESTPVNPISDYAIAHFATEQVFRRKANTTASVLAVRPCAVFGHLESPGAFRRWGLIPFSFPRDAAMHQKITIRSTGEQRRNFVGTEDIASVILSWLKKPKLGFAAVNPTGSTSCSVYQFAQLCAASVKERYGLDCEIERVTPDGRTVGDDFDYVSLFSSARGQQSLSSFASEFMTSLREAL</sequence>
<reference evidence="2 3" key="1">
    <citation type="journal article" date="2014" name="Nature">
        <title>Sequential evolution of bacterial morphology by co-option of a developmental regulator.</title>
        <authorList>
            <person name="Jiang C."/>
            <person name="Brown P.J."/>
            <person name="Ducret A."/>
            <person name="Brun Y.V."/>
        </authorList>
    </citation>
    <scope>NUCLEOTIDE SEQUENCE [LARGE SCALE GENOMIC DNA]</scope>
    <source>
        <strain evidence="2 3">DSM 16100</strain>
    </source>
</reference>
<dbReference type="OrthoDB" id="367683at2"/>
<name>V4PQ30_9CAUL</name>
<organism evidence="2 3">
    <name type="scientific">Asticcacaulis benevestitus DSM 16100 = ATCC BAA-896</name>
    <dbReference type="NCBI Taxonomy" id="1121022"/>
    <lineage>
        <taxon>Bacteria</taxon>
        <taxon>Pseudomonadati</taxon>
        <taxon>Pseudomonadota</taxon>
        <taxon>Alphaproteobacteria</taxon>
        <taxon>Caulobacterales</taxon>
        <taxon>Caulobacteraceae</taxon>
        <taxon>Asticcacaulis</taxon>
    </lineage>
</organism>
<dbReference type="AlphaFoldDB" id="V4PQ30"/>
<proteinExistence type="predicted"/>
<accession>V4PQ30</accession>
<evidence type="ECO:0000313" key="2">
    <source>
        <dbReference type="EMBL" id="ESQ89439.1"/>
    </source>
</evidence>
<feature type="domain" description="NAD-dependent epimerase/dehydratase" evidence="1">
    <location>
        <begin position="5"/>
        <end position="219"/>
    </location>
</feature>
<dbReference type="CDD" id="cd08946">
    <property type="entry name" value="SDR_e"/>
    <property type="match status" value="1"/>
</dbReference>
<dbReference type="PANTHER" id="PTHR43245:SF23">
    <property type="entry name" value="NAD(P)-BINDING DOMAIN-CONTAINING PROTEIN"/>
    <property type="match status" value="1"/>
</dbReference>
<dbReference type="STRING" id="1121022.GCA_000376105_03266"/>
<dbReference type="PATRIC" id="fig|1121022.4.peg.2798"/>
<dbReference type="PANTHER" id="PTHR43245">
    <property type="entry name" value="BIFUNCTIONAL POLYMYXIN RESISTANCE PROTEIN ARNA"/>
    <property type="match status" value="1"/>
</dbReference>
<evidence type="ECO:0000259" key="1">
    <source>
        <dbReference type="Pfam" id="PF01370"/>
    </source>
</evidence>
<dbReference type="SUPFAM" id="SSF51735">
    <property type="entry name" value="NAD(P)-binding Rossmann-fold domains"/>
    <property type="match status" value="1"/>
</dbReference>
<dbReference type="InterPro" id="IPR001509">
    <property type="entry name" value="Epimerase_deHydtase"/>
</dbReference>
<dbReference type="Proteomes" id="UP000017837">
    <property type="component" value="Unassembled WGS sequence"/>
</dbReference>
<dbReference type="Pfam" id="PF01370">
    <property type="entry name" value="Epimerase"/>
    <property type="match status" value="1"/>
</dbReference>
<dbReference type="InterPro" id="IPR050177">
    <property type="entry name" value="Lipid_A_modif_metabolic_enz"/>
</dbReference>
<dbReference type="InterPro" id="IPR036291">
    <property type="entry name" value="NAD(P)-bd_dom_sf"/>
</dbReference>
<dbReference type="Gene3D" id="3.40.50.720">
    <property type="entry name" value="NAD(P)-binding Rossmann-like Domain"/>
    <property type="match status" value="1"/>
</dbReference>
<dbReference type="eggNOG" id="COG0451">
    <property type="taxonomic scope" value="Bacteria"/>
</dbReference>
<dbReference type="EMBL" id="AWGB01000029">
    <property type="protein sequence ID" value="ESQ89439.1"/>
    <property type="molecule type" value="Genomic_DNA"/>
</dbReference>
<protein>
    <recommendedName>
        <fullName evidence="1">NAD-dependent epimerase/dehydratase domain-containing protein</fullName>
    </recommendedName>
</protein>
<evidence type="ECO:0000313" key="3">
    <source>
        <dbReference type="Proteomes" id="UP000017837"/>
    </source>
</evidence>
<keyword evidence="3" id="KW-1185">Reference proteome</keyword>
<comment type="caution">
    <text evidence="2">The sequence shown here is derived from an EMBL/GenBank/DDBJ whole genome shotgun (WGS) entry which is preliminary data.</text>
</comment>